<gene>
    <name evidence="2" type="ORF">LCGC14_2331050</name>
</gene>
<reference evidence="2" key="1">
    <citation type="journal article" date="2015" name="Nature">
        <title>Complex archaea that bridge the gap between prokaryotes and eukaryotes.</title>
        <authorList>
            <person name="Spang A."/>
            <person name="Saw J.H."/>
            <person name="Jorgensen S.L."/>
            <person name="Zaremba-Niedzwiedzka K."/>
            <person name="Martijn J."/>
            <person name="Lind A.E."/>
            <person name="van Eijk R."/>
            <person name="Schleper C."/>
            <person name="Guy L."/>
            <person name="Ettema T.J."/>
        </authorList>
    </citation>
    <scope>NUCLEOTIDE SEQUENCE</scope>
</reference>
<dbReference type="InterPro" id="IPR043502">
    <property type="entry name" value="DNA/RNA_pol_sf"/>
</dbReference>
<dbReference type="Pfam" id="PF00078">
    <property type="entry name" value="RVT_1"/>
    <property type="match status" value="1"/>
</dbReference>
<feature type="non-terminal residue" evidence="2">
    <location>
        <position position="445"/>
    </location>
</feature>
<dbReference type="PANTHER" id="PTHR34047:SF8">
    <property type="entry name" value="PROTEIN YKFC"/>
    <property type="match status" value="1"/>
</dbReference>
<accession>A0A0F9F9X4</accession>
<evidence type="ECO:0000313" key="2">
    <source>
        <dbReference type="EMBL" id="KKL47887.1"/>
    </source>
</evidence>
<proteinExistence type="predicted"/>
<dbReference type="CDD" id="cd01646">
    <property type="entry name" value="RT_Bac_retron_I"/>
    <property type="match status" value="1"/>
</dbReference>
<evidence type="ECO:0000259" key="1">
    <source>
        <dbReference type="PROSITE" id="PS50878"/>
    </source>
</evidence>
<comment type="caution">
    <text evidence="2">The sequence shown here is derived from an EMBL/GenBank/DDBJ whole genome shotgun (WGS) entry which is preliminary data.</text>
</comment>
<dbReference type="InterPro" id="IPR043128">
    <property type="entry name" value="Rev_trsase/Diguanyl_cyclase"/>
</dbReference>
<dbReference type="PANTHER" id="PTHR34047">
    <property type="entry name" value="NUCLEAR INTRON MATURASE 1, MITOCHONDRIAL-RELATED"/>
    <property type="match status" value="1"/>
</dbReference>
<organism evidence="2">
    <name type="scientific">marine sediment metagenome</name>
    <dbReference type="NCBI Taxonomy" id="412755"/>
    <lineage>
        <taxon>unclassified sequences</taxon>
        <taxon>metagenomes</taxon>
        <taxon>ecological metagenomes</taxon>
    </lineage>
</organism>
<dbReference type="PROSITE" id="PS50878">
    <property type="entry name" value="RT_POL"/>
    <property type="match status" value="1"/>
</dbReference>
<dbReference type="InterPro" id="IPR051083">
    <property type="entry name" value="GrpII_Intron_Splice-Mob/Def"/>
</dbReference>
<dbReference type="InterPro" id="IPR000477">
    <property type="entry name" value="RT_dom"/>
</dbReference>
<sequence length="445" mass="51852">MGFNTTWKRLLHDFEYGLFITQTHELAIIQKDLDNWKDWITKEIKDKKYIPSPAHYCNVPKRGGLIRPGSHLTISDHFYYLHLVGEAYNKIYKKLQWSQEIKDFAYALTGKVDDPKWVKNQFLCWQSFRQKSLEKLDKGYPFIIITDITGYYENIDHMTLYSDLKAVGTENETAIAIKSCLKKWAILQGKGLPQACTASHILAKLFLNDVDLALYNSNIEHLRYVDDIRIFCKSKAEAKMALVQLIELLRLRGLNLQSAKTKIVNAEDARKVIEGVQFIINNIAERIKEKQPVKAMPKTNGIQTDSSDSLTPEQYAQLNEMKDSETVHVLIETFRAYFYDSTDDSFDKTLFHYLLNRLADANNDFALDYCVSIVEKHSEETEYILKYVTKIRAQDRVLVELIKFLSSSLSTYPFQEYQIIRWINENYTEISDELTAKIRPRMSNR</sequence>
<dbReference type="SUPFAM" id="SSF56672">
    <property type="entry name" value="DNA/RNA polymerases"/>
    <property type="match status" value="1"/>
</dbReference>
<dbReference type="EMBL" id="LAZR01033508">
    <property type="protein sequence ID" value="KKL47887.1"/>
    <property type="molecule type" value="Genomic_DNA"/>
</dbReference>
<protein>
    <recommendedName>
        <fullName evidence="1">Reverse transcriptase domain-containing protein</fullName>
    </recommendedName>
</protein>
<dbReference type="AlphaFoldDB" id="A0A0F9F9X4"/>
<dbReference type="Gene3D" id="3.30.70.270">
    <property type="match status" value="1"/>
</dbReference>
<name>A0A0F9F9X4_9ZZZZ</name>
<feature type="domain" description="Reverse transcriptase" evidence="1">
    <location>
        <begin position="1"/>
        <end position="278"/>
    </location>
</feature>